<evidence type="ECO:0000313" key="7">
    <source>
        <dbReference type="EMBL" id="MBC5766815.1"/>
    </source>
</evidence>
<feature type="domain" description="Multidrug resistance protein MdtA-like alpha-helical hairpin" evidence="6">
    <location>
        <begin position="108"/>
        <end position="168"/>
    </location>
</feature>
<reference evidence="7" key="1">
    <citation type="submission" date="2020-08" db="EMBL/GenBank/DDBJ databases">
        <title>Ramlibacter sp. GTP1 16S ribosomal RNA gene genome sequencing and assembly.</title>
        <authorList>
            <person name="Kang M."/>
        </authorList>
    </citation>
    <scope>NUCLEOTIDE SEQUENCE</scope>
    <source>
        <strain evidence="7">GTP1</strain>
    </source>
</reference>
<feature type="compositionally biased region" description="Basic and acidic residues" evidence="4">
    <location>
        <begin position="78"/>
        <end position="87"/>
    </location>
</feature>
<dbReference type="GO" id="GO:0030313">
    <property type="term" value="C:cell envelope"/>
    <property type="evidence" value="ECO:0007669"/>
    <property type="project" value="UniProtKB-SubCell"/>
</dbReference>
<comment type="subcellular location">
    <subcellularLocation>
        <location evidence="1">Cell envelope</location>
    </subcellularLocation>
</comment>
<keyword evidence="5" id="KW-0732">Signal</keyword>
<evidence type="ECO:0000256" key="1">
    <source>
        <dbReference type="ARBA" id="ARBA00004196"/>
    </source>
</evidence>
<dbReference type="RefSeq" id="WP_187083312.1">
    <property type="nucleotide sequence ID" value="NZ_JACORU010000008.1"/>
</dbReference>
<comment type="caution">
    <text evidence="7">The sequence shown here is derived from an EMBL/GenBank/DDBJ whole genome shotgun (WGS) entry which is preliminary data.</text>
</comment>
<evidence type="ECO:0000256" key="2">
    <source>
        <dbReference type="ARBA" id="ARBA00023054"/>
    </source>
</evidence>
<dbReference type="InterPro" id="IPR050465">
    <property type="entry name" value="UPF0194_transport"/>
</dbReference>
<evidence type="ECO:0000256" key="5">
    <source>
        <dbReference type="SAM" id="SignalP"/>
    </source>
</evidence>
<name>A0A923MA34_9BURK</name>
<dbReference type="Gene3D" id="2.40.30.170">
    <property type="match status" value="1"/>
</dbReference>
<keyword evidence="2 3" id="KW-0175">Coiled coil</keyword>
<dbReference type="PANTHER" id="PTHR32347:SF23">
    <property type="entry name" value="BLL5650 PROTEIN"/>
    <property type="match status" value="1"/>
</dbReference>
<feature type="chain" id="PRO_5036759173" evidence="5">
    <location>
        <begin position="20"/>
        <end position="325"/>
    </location>
</feature>
<dbReference type="Gene3D" id="1.10.287.470">
    <property type="entry name" value="Helix hairpin bin"/>
    <property type="match status" value="2"/>
</dbReference>
<feature type="coiled-coil region" evidence="3">
    <location>
        <begin position="111"/>
        <end position="162"/>
    </location>
</feature>
<dbReference type="PANTHER" id="PTHR32347">
    <property type="entry name" value="EFFLUX SYSTEM COMPONENT YKNX-RELATED"/>
    <property type="match status" value="1"/>
</dbReference>
<dbReference type="EMBL" id="JACORU010000008">
    <property type="protein sequence ID" value="MBC5766815.1"/>
    <property type="molecule type" value="Genomic_DNA"/>
</dbReference>
<proteinExistence type="predicted"/>
<feature type="region of interest" description="Disordered" evidence="4">
    <location>
        <begin position="78"/>
        <end position="102"/>
    </location>
</feature>
<dbReference type="SUPFAM" id="SSF111369">
    <property type="entry name" value="HlyD-like secretion proteins"/>
    <property type="match status" value="1"/>
</dbReference>
<protein>
    <submittedName>
        <fullName evidence="7">HlyD family efflux transporter periplasmic adaptor subunit</fullName>
    </submittedName>
</protein>
<gene>
    <name evidence="7" type="ORF">H8R02_20285</name>
</gene>
<organism evidence="7 8">
    <name type="scientific">Ramlibacter albus</name>
    <dbReference type="NCBI Taxonomy" id="2079448"/>
    <lineage>
        <taxon>Bacteria</taxon>
        <taxon>Pseudomonadati</taxon>
        <taxon>Pseudomonadota</taxon>
        <taxon>Betaproteobacteria</taxon>
        <taxon>Burkholderiales</taxon>
        <taxon>Comamonadaceae</taxon>
        <taxon>Ramlibacter</taxon>
    </lineage>
</organism>
<evidence type="ECO:0000256" key="4">
    <source>
        <dbReference type="SAM" id="MobiDB-lite"/>
    </source>
</evidence>
<dbReference type="Gene3D" id="2.40.50.100">
    <property type="match status" value="1"/>
</dbReference>
<dbReference type="Proteomes" id="UP000596827">
    <property type="component" value="Unassembled WGS sequence"/>
</dbReference>
<feature type="signal peptide" evidence="5">
    <location>
        <begin position="1"/>
        <end position="19"/>
    </location>
</feature>
<evidence type="ECO:0000313" key="8">
    <source>
        <dbReference type="Proteomes" id="UP000596827"/>
    </source>
</evidence>
<evidence type="ECO:0000256" key="3">
    <source>
        <dbReference type="SAM" id="Coils"/>
    </source>
</evidence>
<dbReference type="Pfam" id="PF25876">
    <property type="entry name" value="HH_MFP_RND"/>
    <property type="match status" value="1"/>
</dbReference>
<evidence type="ECO:0000259" key="6">
    <source>
        <dbReference type="Pfam" id="PF25876"/>
    </source>
</evidence>
<keyword evidence="8" id="KW-1185">Reference proteome</keyword>
<sequence length="325" mass="35237">MLGIRPVLYALTAATLLHAAACGDRHDGAWSGYAEADYIYVGAPLAGTLTALHVQPGDNVPRGKPLFELESEAERAARDEARARVESARYQAQNTDKGRRPEEVAVPAAQLDQARAQAELSRRDLVRKQELAAKGFIAQAQVDEARTALRQAQDRVAELTATVQVAKLPARPDERAAADAQVNAAQQVLRQAEWREQQKKQLSPADAQVSETFFRPGEFVAAGQPVLALLPPGNIKARFYVPQAQLPSVALGQRVQLRCDGCGGAIEARISRIATQPEYTPPVIYSNSQRAKLVFLVEAKPVPAAATKLRPGQPLDVQPLEARKP</sequence>
<dbReference type="AlphaFoldDB" id="A0A923MA34"/>
<accession>A0A923MA34</accession>
<dbReference type="InterPro" id="IPR058624">
    <property type="entry name" value="MdtA-like_HH"/>
</dbReference>